<accession>D8JU97</accession>
<dbReference type="STRING" id="582899.Hden_0870"/>
<dbReference type="Proteomes" id="UP000002033">
    <property type="component" value="Chromosome"/>
</dbReference>
<evidence type="ECO:0000313" key="3">
    <source>
        <dbReference type="EMBL" id="ADJ22687.1"/>
    </source>
</evidence>
<feature type="region of interest" description="Disordered" evidence="1">
    <location>
        <begin position="43"/>
        <end position="152"/>
    </location>
</feature>
<dbReference type="KEGG" id="hdn:Hden_0870"/>
<keyword evidence="4" id="KW-1185">Reference proteome</keyword>
<feature type="signal peptide" evidence="2">
    <location>
        <begin position="1"/>
        <end position="41"/>
    </location>
</feature>
<dbReference type="eggNOG" id="COG5400">
    <property type="taxonomic scope" value="Bacteria"/>
</dbReference>
<evidence type="ECO:0000256" key="2">
    <source>
        <dbReference type="SAM" id="SignalP"/>
    </source>
</evidence>
<protein>
    <recommendedName>
        <fullName evidence="5">DUF1134 domain-containing protein</fullName>
    </recommendedName>
</protein>
<keyword evidence="2" id="KW-0732">Signal</keyword>
<evidence type="ECO:0000313" key="4">
    <source>
        <dbReference type="Proteomes" id="UP000002033"/>
    </source>
</evidence>
<proteinExistence type="predicted"/>
<sequence precursor="true">MMSRVFQTISKTFRTPARTAAALASLPLIICVALTASTAGAVDDAYRPPSESYSGQGGYDTYRQAPPPAGDSYQAPAGAGGDSYYQPAPANRGYGGSDQQAPRSGGYGAYNGERDSGDSQGYGEPYRPPQESASREDYYNSGPPADRGPVRGTYSEDEIVRAGNHFFGKISGGLASAIEWTFQKAGRPNGYILGQDAGGAFVAGLAYGEGTLYTKDAGDFKVYWQGPSVGYDFGADGSKVMTLVYNLRDPSDIFDRFGGVEGAAYLIGGVSVQLQKSGHVTLAPIRAGVGLRLGANVGYLKYTRNPTWNPF</sequence>
<dbReference type="InterPro" id="IPR008325">
    <property type="entry name" value="EipA-like"/>
</dbReference>
<gene>
    <name evidence="3" type="ordered locus">Hden_0870</name>
</gene>
<feature type="chain" id="PRO_5003116273" description="DUF1134 domain-containing protein" evidence="2">
    <location>
        <begin position="42"/>
        <end position="311"/>
    </location>
</feature>
<dbReference type="Pfam" id="PF06577">
    <property type="entry name" value="EipA"/>
    <property type="match status" value="1"/>
</dbReference>
<evidence type="ECO:0008006" key="5">
    <source>
        <dbReference type="Google" id="ProtNLM"/>
    </source>
</evidence>
<name>D8JU97_HYPDA</name>
<reference evidence="4" key="1">
    <citation type="journal article" date="2011" name="J. Bacteriol.">
        <title>Genome sequences of eight morphologically diverse alphaproteobacteria.</title>
        <authorList>
            <consortium name="US DOE Joint Genome Institute"/>
            <person name="Brown P.J."/>
            <person name="Kysela D.T."/>
            <person name="Buechlein A."/>
            <person name="Hemmerich C."/>
            <person name="Brun Y.V."/>
        </authorList>
    </citation>
    <scope>NUCLEOTIDE SEQUENCE [LARGE SCALE GENOMIC DNA]</scope>
    <source>
        <strain evidence="4">ATCC 51888 / DSM 1869 / NCIB 11706 / TK 0415</strain>
    </source>
</reference>
<dbReference type="AlphaFoldDB" id="D8JU97"/>
<organism evidence="3 4">
    <name type="scientific">Hyphomicrobium denitrificans (strain ATCC 51888 / DSM 1869 / NCIMB 11706 / TK 0415)</name>
    <dbReference type="NCBI Taxonomy" id="582899"/>
    <lineage>
        <taxon>Bacteria</taxon>
        <taxon>Pseudomonadati</taxon>
        <taxon>Pseudomonadota</taxon>
        <taxon>Alphaproteobacteria</taxon>
        <taxon>Hyphomicrobiales</taxon>
        <taxon>Hyphomicrobiaceae</taxon>
        <taxon>Hyphomicrobium</taxon>
    </lineage>
</organism>
<dbReference type="EMBL" id="CP002083">
    <property type="protein sequence ID" value="ADJ22687.1"/>
    <property type="molecule type" value="Genomic_DNA"/>
</dbReference>
<dbReference type="HOGENOM" id="CLU_077638_0_0_5"/>
<evidence type="ECO:0000256" key="1">
    <source>
        <dbReference type="SAM" id="MobiDB-lite"/>
    </source>
</evidence>